<accession>A0A423J0S2</accession>
<dbReference type="EMBL" id="MOBL01000019">
    <property type="protein sequence ID" value="RON31293.1"/>
    <property type="molecule type" value="Genomic_DNA"/>
</dbReference>
<dbReference type="Proteomes" id="UP000283260">
    <property type="component" value="Unassembled WGS sequence"/>
</dbReference>
<comment type="caution">
    <text evidence="1">The sequence shown here is derived from an EMBL/GenBank/DDBJ whole genome shotgun (WGS) entry which is preliminary data.</text>
</comment>
<evidence type="ECO:0000313" key="2">
    <source>
        <dbReference type="Proteomes" id="UP000283260"/>
    </source>
</evidence>
<reference evidence="1 2" key="1">
    <citation type="submission" date="2016-10" db="EMBL/GenBank/DDBJ databases">
        <title>Comparative genome analysis of multiple Pseudomonas spp. focuses on biocontrol and plant growth promoting traits.</title>
        <authorList>
            <person name="Tao X.-Y."/>
            <person name="Taylor C.G."/>
        </authorList>
    </citation>
    <scope>NUCLEOTIDE SEQUENCE [LARGE SCALE GENOMIC DNA]</scope>
    <source>
        <strain evidence="1 2">94G2</strain>
    </source>
</reference>
<gene>
    <name evidence="1" type="ORF">BK661_17670</name>
</gene>
<sequence>MVLPLAKRGERHFTGWLACRQFLPRICGAYTGLIAGKPAPTGFVGLPYFAYDPNLVGAGLPAMTK</sequence>
<name>A0A423J0S2_9PSED</name>
<organism evidence="1 2">
    <name type="scientific">Pseudomonas frederiksbergensis</name>
    <dbReference type="NCBI Taxonomy" id="104087"/>
    <lineage>
        <taxon>Bacteria</taxon>
        <taxon>Pseudomonadati</taxon>
        <taxon>Pseudomonadota</taxon>
        <taxon>Gammaproteobacteria</taxon>
        <taxon>Pseudomonadales</taxon>
        <taxon>Pseudomonadaceae</taxon>
        <taxon>Pseudomonas</taxon>
    </lineage>
</organism>
<evidence type="ECO:0000313" key="1">
    <source>
        <dbReference type="EMBL" id="RON31293.1"/>
    </source>
</evidence>
<proteinExistence type="predicted"/>
<dbReference type="AlphaFoldDB" id="A0A423J0S2"/>
<protein>
    <submittedName>
        <fullName evidence="1">Uncharacterized protein</fullName>
    </submittedName>
</protein>